<dbReference type="PANTHER" id="PTHR13037:SF24">
    <property type="entry name" value="POLYCOMB PROTEIN PCL-RELATED"/>
    <property type="match status" value="1"/>
</dbReference>
<feature type="region of interest" description="Disordered" evidence="3">
    <location>
        <begin position="780"/>
        <end position="903"/>
    </location>
</feature>
<feature type="compositionally biased region" description="Acidic residues" evidence="3">
    <location>
        <begin position="1171"/>
        <end position="1182"/>
    </location>
</feature>
<feature type="region of interest" description="Disordered" evidence="3">
    <location>
        <begin position="1756"/>
        <end position="1797"/>
    </location>
</feature>
<dbReference type="Gene3D" id="3.80.10.10">
    <property type="entry name" value="Ribonuclease Inhibitor"/>
    <property type="match status" value="1"/>
</dbReference>
<dbReference type="InterPro" id="IPR000164">
    <property type="entry name" value="Histone_H3/CENP-A"/>
</dbReference>
<keyword evidence="5" id="KW-1185">Reference proteome</keyword>
<gene>
    <name evidence="4" type="ORF">PAPYR_730</name>
</gene>
<dbReference type="InterPro" id="IPR009072">
    <property type="entry name" value="Histone-fold"/>
</dbReference>
<evidence type="ECO:0000313" key="5">
    <source>
        <dbReference type="Proteomes" id="UP001141327"/>
    </source>
</evidence>
<feature type="compositionally biased region" description="Acidic residues" evidence="3">
    <location>
        <begin position="1381"/>
        <end position="1392"/>
    </location>
</feature>
<reference evidence="4" key="1">
    <citation type="journal article" date="2022" name="bioRxiv">
        <title>Genomics of Preaxostyla Flagellates Illuminates Evolutionary Transitions and the Path Towards Mitochondrial Loss.</title>
        <authorList>
            <person name="Novak L.V.F."/>
            <person name="Treitli S.C."/>
            <person name="Pyrih J."/>
            <person name="Halakuc P."/>
            <person name="Pipaliya S.V."/>
            <person name="Vacek V."/>
            <person name="Brzon O."/>
            <person name="Soukal P."/>
            <person name="Eme L."/>
            <person name="Dacks J.B."/>
            <person name="Karnkowska A."/>
            <person name="Elias M."/>
            <person name="Hampl V."/>
        </authorList>
    </citation>
    <scope>NUCLEOTIDE SEQUENCE</scope>
    <source>
        <strain evidence="4">RCP-MX</strain>
    </source>
</reference>
<dbReference type="InterPro" id="IPR036047">
    <property type="entry name" value="F-box-like_dom_sf"/>
</dbReference>
<dbReference type="Proteomes" id="UP001141327">
    <property type="component" value="Unassembled WGS sequence"/>
</dbReference>
<feature type="region of interest" description="Disordered" evidence="3">
    <location>
        <begin position="1144"/>
        <end position="1266"/>
    </location>
</feature>
<dbReference type="InterPro" id="IPR032675">
    <property type="entry name" value="LRR_dom_sf"/>
</dbReference>
<dbReference type="SUPFAM" id="SSF81383">
    <property type="entry name" value="F-box domain"/>
    <property type="match status" value="1"/>
</dbReference>
<feature type="region of interest" description="Disordered" evidence="3">
    <location>
        <begin position="711"/>
        <end position="768"/>
    </location>
</feature>
<feature type="region of interest" description="Disordered" evidence="3">
    <location>
        <begin position="1380"/>
        <end position="1419"/>
    </location>
</feature>
<feature type="compositionally biased region" description="Low complexity" evidence="3">
    <location>
        <begin position="1402"/>
        <end position="1419"/>
    </location>
</feature>
<dbReference type="Gene3D" id="1.10.20.10">
    <property type="entry name" value="Histone, subunit A"/>
    <property type="match status" value="1"/>
</dbReference>
<evidence type="ECO:0000313" key="4">
    <source>
        <dbReference type="EMBL" id="KAJ4462717.1"/>
    </source>
</evidence>
<evidence type="ECO:0000256" key="1">
    <source>
        <dbReference type="ARBA" id="ARBA00010343"/>
    </source>
</evidence>
<feature type="region of interest" description="Disordered" evidence="3">
    <location>
        <begin position="646"/>
        <end position="683"/>
    </location>
</feature>
<feature type="compositionally biased region" description="Low complexity" evidence="3">
    <location>
        <begin position="1044"/>
        <end position="1053"/>
    </location>
</feature>
<name>A0ABQ8UUB9_9EUKA</name>
<organism evidence="4 5">
    <name type="scientific">Paratrimastix pyriformis</name>
    <dbReference type="NCBI Taxonomy" id="342808"/>
    <lineage>
        <taxon>Eukaryota</taxon>
        <taxon>Metamonada</taxon>
        <taxon>Preaxostyla</taxon>
        <taxon>Paratrimastigidae</taxon>
        <taxon>Paratrimastix</taxon>
    </lineage>
</organism>
<accession>A0ABQ8UUB9</accession>
<feature type="compositionally biased region" description="Pro residues" evidence="3">
    <location>
        <begin position="1527"/>
        <end position="1542"/>
    </location>
</feature>
<dbReference type="EMBL" id="JAPMOS010000002">
    <property type="protein sequence ID" value="KAJ4462717.1"/>
    <property type="molecule type" value="Genomic_DNA"/>
</dbReference>
<dbReference type="SMART" id="SM00428">
    <property type="entry name" value="H3"/>
    <property type="match status" value="1"/>
</dbReference>
<feature type="compositionally biased region" description="Acidic residues" evidence="3">
    <location>
        <begin position="1145"/>
        <end position="1162"/>
    </location>
</feature>
<feature type="compositionally biased region" description="Low complexity" evidence="3">
    <location>
        <begin position="849"/>
        <end position="872"/>
    </location>
</feature>
<feature type="region of interest" description="Disordered" evidence="3">
    <location>
        <begin position="1521"/>
        <end position="1542"/>
    </location>
</feature>
<feature type="region of interest" description="Disordered" evidence="3">
    <location>
        <begin position="1021"/>
        <end position="1053"/>
    </location>
</feature>
<feature type="compositionally biased region" description="Acidic residues" evidence="3">
    <location>
        <begin position="1211"/>
        <end position="1232"/>
    </location>
</feature>
<feature type="region of interest" description="Disordered" evidence="3">
    <location>
        <begin position="918"/>
        <end position="946"/>
    </location>
</feature>
<feature type="compositionally biased region" description="Low complexity" evidence="3">
    <location>
        <begin position="1253"/>
        <end position="1266"/>
    </location>
</feature>
<feature type="compositionally biased region" description="Pro residues" evidence="3">
    <location>
        <begin position="790"/>
        <end position="800"/>
    </location>
</feature>
<evidence type="ECO:0000256" key="2">
    <source>
        <dbReference type="ARBA" id="ARBA00022581"/>
    </source>
</evidence>
<protein>
    <recommendedName>
        <fullName evidence="6">BRCT domain-containing protein</fullName>
    </recommendedName>
</protein>
<dbReference type="PANTHER" id="PTHR13037">
    <property type="entry name" value="FORMIN"/>
    <property type="match status" value="1"/>
</dbReference>
<keyword evidence="2" id="KW-0945">Host-virus interaction</keyword>
<evidence type="ECO:0008006" key="6">
    <source>
        <dbReference type="Google" id="ProtNLM"/>
    </source>
</evidence>
<comment type="similarity">
    <text evidence="1">Belongs to the histone H3 family.</text>
</comment>
<proteinExistence type="inferred from homology"/>
<sequence>MKCFVVISPFSIFSSHQLRLPQKSIRPGVPGVWLLSPLDMADPIPGGVDYQFAGGHHYKNGTVQLREIRRFQKSCDDLIPVGEWNSFIVSLIARQAKELGHPLQFHEDALYALQIAAESLTTDLFHEAMNMNASLRTARPIDMVSSPEWRLATALVGESAQAAISNTRRFLTPDSIARRKILDACRADLTRARFLGRHIRVPRPVGFVPAYMAAPPGGDLQGPLFPLMALSDALLAGILARVPFRTLMTVVRLVNRHLAALALRGDVQQVQIERRFPQVVFPSPAPGVPAVPPSYTMDALRDLTTRLERFCPTDSVPGPQVDLGRPLVPRRPNLGRSLLDWGLPRAPDSSLETYARIPAAEVAGGHPAAPADTARLAESWAAGLPQCPLCQGATGPKNFSWTFLPTTNHPPPPEFSLGLLPDTPLGARVSCTTRSCCIFRCEACRATVDFALRQWRLPCDVCGMPVRDGAACQSCSAPLCPECSLHRAVPCCPTCALALARCECCGCSLLEDPAVQGAAFDMPPPEELPGWPAGLRRPIKALAVDYERPYSCHMAPEGLVTSDGLGSLPVPPDECPLPAPAAAQCPARFRTVLQWRANRPLQHQLEFGCDGCGCPVCSRCITVKAAGHELQCASCRQAERAEAEAADGDAKAGSESDESTLSPGEGEGESEASPADPDGRGDLHYYLVPTEEEARDLGAIHRKRRALVRQYKEAARRARPRVAAPAEDGGSEKGSEGGFDSDEFPELDAPAAAAPPLPTGGCPADPLSASLQASCTLKASCPGTQTAADPPAPPPRPELPATPLDGRAPDLIVVRSQDVLAAEEAESRRLGADTEEPPATSDCDEVTVPGAPDDSPSPSEEDGSSGSQSGSDAESDENPEGGPAQPTLPAYDPAAVSVRGPPLFGPVSLTVLSAALAPLADPEPPEDPTGRRRRKRRPAPAAGRAAVADPLQGFVEEKLRRCGGAPVPFGQWIEQWGHWHQPQQQAAPASGGVPTGGVAIICPGTPGDLAAKAYEALAPAMPPEMSPTSSCRPRWRPRGDPGEPAAAQTPTNAAAERYGRGAGAGPVAVVVPQWLDACLLAGGLVDPAPFHPSAFAAMDGTAALHPHCLPHSTLTDHLATRTHQAAKYAREHPKSEAELRALLCESDDDEEEVVVEGDDEEEGGRAGSAPEAEEGEEAEEAAEAGAAPGQDGLEGDQEAGKDGRLPQADGGDGDEGDNESEEVDGVEEDTDGDAAPPSHAERAAGHTKRPKTGGSPSTAAPAPTAGGLFGPLPADVLRMVLAECDPAVLGLALAPTCRMMAVAVLRDPLLWKMLFRRSFGNAEYQAWIGLDKVSPPQLLYRLCDASMNWRRDKRGPAVSHAIYYPGQGLYGPCAFLRTDAEGDPDSEPDDPDSGPAFRHPLAAASSAPAKRPAKGPAPRGMEGVIGALLREPRVGQLEAITVGPWAGEDLAQSDCRGVVEALCAAPATERLTGLRRLQLGKIGQEECEVSWIILADVSPLLAAYPALEALACKGGNGLQFKPVRSTAPPPPTSALTAAPPPQPRLARQLAVPEDQGPPSSPPPHSALVLPSASASCPRCSVRLVSLIPAAPLAVSAACGGLDGAVLRGIVCSHLPSLTVLHLYLGTPDYGASWAMEDMRASSRARADRGQPAWWMGVCLGLVDCESIDEVCPLFLESPLVRRLQQLDIGKVPSPPLPFHTLGQQLDIGKGTLSDAGAVALLELAAQWAALSGVRPQFGTRLGRFNLPAGLLFQQQPEAAAGEEEEKEEPAPVGAQAQAPTPVGRGRHREAVAPPPDDLTTLAGFAEWPAPVRTYLRALRPAPRTPKRRQPRVLPMAPAETDPFLLEDLRADHHFLSTPMQQALVGAWRWLGVDVSLEDPQEAYGGGSDRFVAVGE</sequence>
<comment type="caution">
    <text evidence="4">The sequence shown here is derived from an EMBL/GenBank/DDBJ whole genome shotgun (WGS) entry which is preliminary data.</text>
</comment>
<evidence type="ECO:0000256" key="3">
    <source>
        <dbReference type="SAM" id="MobiDB-lite"/>
    </source>
</evidence>